<dbReference type="Gene3D" id="1.10.3720.10">
    <property type="entry name" value="MetI-like"/>
    <property type="match status" value="1"/>
</dbReference>
<dbReference type="CDD" id="cd06261">
    <property type="entry name" value="TM_PBP2"/>
    <property type="match status" value="1"/>
</dbReference>
<keyword evidence="3" id="KW-1003">Cell membrane</keyword>
<gene>
    <name evidence="9" type="ORF">HBE96_21705</name>
</gene>
<proteinExistence type="inferred from homology"/>
<dbReference type="PANTHER" id="PTHR30193">
    <property type="entry name" value="ABC TRANSPORTER PERMEASE PROTEIN"/>
    <property type="match status" value="1"/>
</dbReference>
<keyword evidence="6 7" id="KW-0472">Membrane</keyword>
<feature type="transmembrane region" description="Helical" evidence="7">
    <location>
        <begin position="77"/>
        <end position="97"/>
    </location>
</feature>
<dbReference type="GO" id="GO:0005886">
    <property type="term" value="C:plasma membrane"/>
    <property type="evidence" value="ECO:0007669"/>
    <property type="project" value="UniProtKB-SubCell"/>
</dbReference>
<protein>
    <submittedName>
        <fullName evidence="9">Sugar ABC transporter permease</fullName>
    </submittedName>
</protein>
<comment type="caution">
    <text evidence="9">The sequence shown here is derived from an EMBL/GenBank/DDBJ whole genome shotgun (WGS) entry which is preliminary data.</text>
</comment>
<comment type="subcellular location">
    <subcellularLocation>
        <location evidence="1 7">Cell membrane</location>
        <topology evidence="1 7">Multi-pass membrane protein</topology>
    </subcellularLocation>
</comment>
<organism evidence="9 10">
    <name type="scientific">Clostridium muellerianum</name>
    <dbReference type="NCBI Taxonomy" id="2716538"/>
    <lineage>
        <taxon>Bacteria</taxon>
        <taxon>Bacillati</taxon>
        <taxon>Bacillota</taxon>
        <taxon>Clostridia</taxon>
        <taxon>Eubacteriales</taxon>
        <taxon>Clostridiaceae</taxon>
        <taxon>Clostridium</taxon>
    </lineage>
</organism>
<evidence type="ECO:0000259" key="8">
    <source>
        <dbReference type="PROSITE" id="PS50928"/>
    </source>
</evidence>
<reference evidence="9 10" key="1">
    <citation type="submission" date="2020-06" db="EMBL/GenBank/DDBJ databases">
        <title>Complete Genome Sequence of Clostridium muelleri sp. nov. P21T, an Acid-Alcohol Producing Acetogen Isolated from Old Hay.</title>
        <authorList>
            <person name="Duncan K.E."/>
            <person name="Tanner R.S."/>
        </authorList>
    </citation>
    <scope>NUCLEOTIDE SEQUENCE [LARGE SCALE GENOMIC DNA]</scope>
    <source>
        <strain evidence="9 10">P21</strain>
    </source>
</reference>
<feature type="domain" description="ABC transmembrane type-1" evidence="8">
    <location>
        <begin position="40"/>
        <end position="252"/>
    </location>
</feature>
<evidence type="ECO:0000256" key="2">
    <source>
        <dbReference type="ARBA" id="ARBA00022448"/>
    </source>
</evidence>
<name>A0A7Y0ELB6_9CLOT</name>
<evidence type="ECO:0000313" key="10">
    <source>
        <dbReference type="Proteomes" id="UP000537131"/>
    </source>
</evidence>
<dbReference type="AlphaFoldDB" id="A0A7Y0ELB6"/>
<dbReference type="InterPro" id="IPR000515">
    <property type="entry name" value="MetI-like"/>
</dbReference>
<dbReference type="GO" id="GO:0055085">
    <property type="term" value="P:transmembrane transport"/>
    <property type="evidence" value="ECO:0007669"/>
    <property type="project" value="InterPro"/>
</dbReference>
<keyword evidence="5 7" id="KW-1133">Transmembrane helix</keyword>
<comment type="similarity">
    <text evidence="7">Belongs to the binding-protein-dependent transport system permease family.</text>
</comment>
<dbReference type="SUPFAM" id="SSF161098">
    <property type="entry name" value="MetI-like"/>
    <property type="match status" value="1"/>
</dbReference>
<dbReference type="Proteomes" id="UP000537131">
    <property type="component" value="Unassembled WGS sequence"/>
</dbReference>
<evidence type="ECO:0000256" key="5">
    <source>
        <dbReference type="ARBA" id="ARBA00022989"/>
    </source>
</evidence>
<dbReference type="EMBL" id="JABBNI010000063">
    <property type="protein sequence ID" value="NMM65202.1"/>
    <property type="molecule type" value="Genomic_DNA"/>
</dbReference>
<evidence type="ECO:0000256" key="6">
    <source>
        <dbReference type="ARBA" id="ARBA00023136"/>
    </source>
</evidence>
<accession>A0A7Y0ELB6</accession>
<feature type="transmembrane region" description="Helical" evidence="7">
    <location>
        <begin position="44"/>
        <end position="65"/>
    </location>
</feature>
<keyword evidence="2 7" id="KW-0813">Transport</keyword>
<dbReference type="InterPro" id="IPR035906">
    <property type="entry name" value="MetI-like_sf"/>
</dbReference>
<dbReference type="PANTHER" id="PTHR30193:SF37">
    <property type="entry name" value="INNER MEMBRANE ABC TRANSPORTER PERMEASE PROTEIN YCJO"/>
    <property type="match status" value="1"/>
</dbReference>
<feature type="transmembrane region" description="Helical" evidence="7">
    <location>
        <begin position="175"/>
        <end position="196"/>
    </location>
</feature>
<evidence type="ECO:0000313" key="9">
    <source>
        <dbReference type="EMBL" id="NMM65202.1"/>
    </source>
</evidence>
<evidence type="ECO:0000256" key="3">
    <source>
        <dbReference type="ARBA" id="ARBA00022475"/>
    </source>
</evidence>
<evidence type="ECO:0000256" key="1">
    <source>
        <dbReference type="ARBA" id="ARBA00004651"/>
    </source>
</evidence>
<keyword evidence="10" id="KW-1185">Reference proteome</keyword>
<dbReference type="PROSITE" id="PS50928">
    <property type="entry name" value="ABC_TM1"/>
    <property type="match status" value="1"/>
</dbReference>
<keyword evidence="4 7" id="KW-0812">Transmembrane</keyword>
<dbReference type="Pfam" id="PF00528">
    <property type="entry name" value="BPD_transp_1"/>
    <property type="match status" value="1"/>
</dbReference>
<feature type="transmembrane region" description="Helical" evidence="7">
    <location>
        <begin position="125"/>
        <end position="148"/>
    </location>
</feature>
<sequence>MINSVYISFTNWDYMSPKCDFVGLENYINLFNNRDFYKALFNTVYFSIGTVIPTIIGGLALALILNKKLKGMEIYRTILFSPWITPTVAVSIVWAWIFEPRAGLANYVLALLHLPKTQWLQSSSWAMPAVIIVTVWKSIGWTMIFYMAALQKVPSELYEAASIDGASSWQKFKNVTLPMISPTTFFIVIINTINALQAYDQIQVMTQGGPAGSTRTLLYMYYQSAFEHFNMGEATAAATILLIIIAVLSLLQFTMSRKWVHY</sequence>
<evidence type="ECO:0000256" key="4">
    <source>
        <dbReference type="ARBA" id="ARBA00022692"/>
    </source>
</evidence>
<feature type="transmembrane region" description="Helical" evidence="7">
    <location>
        <begin position="234"/>
        <end position="253"/>
    </location>
</feature>
<evidence type="ECO:0000256" key="7">
    <source>
        <dbReference type="RuleBase" id="RU363032"/>
    </source>
</evidence>
<dbReference type="InterPro" id="IPR051393">
    <property type="entry name" value="ABC_transporter_permease"/>
</dbReference>